<proteinExistence type="predicted"/>
<accession>A0AC62A4D2</accession>
<dbReference type="EMBL" id="CP120576">
    <property type="protein sequence ID" value="XRL96767.1"/>
    <property type="molecule type" value="Genomic_DNA"/>
</dbReference>
<gene>
    <name evidence="1" type="ORF">P5633_22185</name>
</gene>
<dbReference type="Proteomes" id="UP001214898">
    <property type="component" value="Chromosome"/>
</dbReference>
<evidence type="ECO:0000313" key="2">
    <source>
        <dbReference type="Proteomes" id="UP001214898"/>
    </source>
</evidence>
<name>A0AC62A4D2_BACIU</name>
<protein>
    <submittedName>
        <fullName evidence="1">Uncharacterized protein</fullName>
    </submittedName>
</protein>
<evidence type="ECO:0000313" key="1">
    <source>
        <dbReference type="EMBL" id="XRL96767.1"/>
    </source>
</evidence>
<reference evidence="1" key="1">
    <citation type="submission" date="2025-02" db="EMBL/GenBank/DDBJ databases">
        <title>Complete genome sequences of 52 Bacillus and Priestia strains isolated from West-African fermentations and 26 reference strains from the DSMZ collection.</title>
        <authorList>
            <person name="Wiedenbein E.S."/>
            <person name="Canoy T.S."/>
            <person name="Hui Y."/>
            <person name="Parkouda C."/>
            <person name="Dawende C."/>
            <person name="Ametefe E."/>
            <person name="Jespersen L."/>
            <person name="Nielsen D.S."/>
        </authorList>
    </citation>
    <scope>NUCLEOTIDE SEQUENCE</scope>
    <source>
        <strain evidence="1">PRO56</strain>
    </source>
</reference>
<organism evidence="1 2">
    <name type="scientific">Bacillus subtilis</name>
    <dbReference type="NCBI Taxonomy" id="1423"/>
    <lineage>
        <taxon>Bacteria</taxon>
        <taxon>Bacillati</taxon>
        <taxon>Bacillota</taxon>
        <taxon>Bacilli</taxon>
        <taxon>Bacillales</taxon>
        <taxon>Bacillaceae</taxon>
        <taxon>Bacillus</taxon>
    </lineage>
</organism>
<sequence length="80" mass="8978">MLTSSKEQAFIGSSYFPPVEVVKSIGPIAIQKPLLSWALPKPTAEQCTFYLKNILPLVDVLNDMMEKNSLEKFGELKIIH</sequence>